<dbReference type="GO" id="GO:0006281">
    <property type="term" value="P:DNA repair"/>
    <property type="evidence" value="ECO:0007669"/>
    <property type="project" value="InterPro"/>
</dbReference>
<evidence type="ECO:0000256" key="2">
    <source>
        <dbReference type="ARBA" id="ARBA00022840"/>
    </source>
</evidence>
<keyword evidence="1" id="KW-0547">Nucleotide-binding</keyword>
<dbReference type="Pfam" id="PF08423">
    <property type="entry name" value="Rad51"/>
    <property type="match status" value="1"/>
</dbReference>
<protein>
    <submittedName>
        <fullName evidence="4">Putative DNA repair and recombination protein RadA</fullName>
    </submittedName>
</protein>
<sequence>KQKLAKKFSSLATLSRAPAQEISEQVGISLKLAKTSITSARTILKQIPITAMDLLEEYKKKRKLTTGSQNLDEILAGGISTGSITEIIGEYASGKSQLTFQLCVNAQLPYELGGLEGSVYFIDTEGTFSAKRVFEIAYAKSQENPDLIIPEKILENIHIGRAYNAEHQMNLIQESDNFIVEKKIKLIIIDSIAAHFRTEYIGKDSLAARAQALMRHAAILYRFADSYDLVVITTNQVLASVDKYIGGQGTEPALGFAWGHRPQTRIFLRKQKGNARIARIIDSPELPESEAVFYISNNGIEDKYSLDEDL</sequence>
<dbReference type="PROSITE" id="PS50162">
    <property type="entry name" value="RECA_2"/>
    <property type="match status" value="1"/>
</dbReference>
<dbReference type="InterPro" id="IPR027417">
    <property type="entry name" value="P-loop_NTPase"/>
</dbReference>
<keyword evidence="2" id="KW-0067">ATP-binding</keyword>
<dbReference type="GO" id="GO:0003677">
    <property type="term" value="F:DNA binding"/>
    <property type="evidence" value="ECO:0007669"/>
    <property type="project" value="InterPro"/>
</dbReference>
<dbReference type="EMBL" id="KP869669">
    <property type="protein sequence ID" value="AKC94940.1"/>
    <property type="molecule type" value="Genomic_DNA"/>
</dbReference>
<dbReference type="InterPro" id="IPR020588">
    <property type="entry name" value="RecA_ATP-bd"/>
</dbReference>
<evidence type="ECO:0000256" key="1">
    <source>
        <dbReference type="ARBA" id="ARBA00022741"/>
    </source>
</evidence>
<dbReference type="Gene3D" id="3.40.50.300">
    <property type="entry name" value="P-loop containing nucleotide triphosphate hydrolases"/>
    <property type="match status" value="1"/>
</dbReference>
<dbReference type="GO" id="GO:0005524">
    <property type="term" value="F:ATP binding"/>
    <property type="evidence" value="ECO:0007669"/>
    <property type="project" value="UniProtKB-KW"/>
</dbReference>
<evidence type="ECO:0000313" key="4">
    <source>
        <dbReference type="EMBL" id="AKC94940.1"/>
    </source>
</evidence>
<dbReference type="InterPro" id="IPR013632">
    <property type="entry name" value="Rad51_C"/>
</dbReference>
<dbReference type="GO" id="GO:0140664">
    <property type="term" value="F:ATP-dependent DNA damage sensor activity"/>
    <property type="evidence" value="ECO:0007669"/>
    <property type="project" value="InterPro"/>
</dbReference>
<feature type="non-terminal residue" evidence="4">
    <location>
        <position position="1"/>
    </location>
</feature>
<evidence type="ECO:0000259" key="3">
    <source>
        <dbReference type="PROSITE" id="PS50162"/>
    </source>
</evidence>
<dbReference type="InterPro" id="IPR016467">
    <property type="entry name" value="DNA_recomb/repair_RecA-like"/>
</dbReference>
<dbReference type="NCBIfam" id="NF003301">
    <property type="entry name" value="PRK04301.1"/>
    <property type="match status" value="1"/>
</dbReference>
<dbReference type="SUPFAM" id="SSF52540">
    <property type="entry name" value="P-loop containing nucleoside triphosphate hydrolases"/>
    <property type="match status" value="1"/>
</dbReference>
<dbReference type="PIRSF" id="PIRSF005856">
    <property type="entry name" value="Rad51"/>
    <property type="match status" value="1"/>
</dbReference>
<name>A0A0F6PYB6_9ZZZZ</name>
<feature type="domain" description="RecA family profile 1" evidence="3">
    <location>
        <begin position="60"/>
        <end position="237"/>
    </location>
</feature>
<organism evidence="4">
    <name type="scientific">uncultured organism</name>
    <dbReference type="NCBI Taxonomy" id="155900"/>
    <lineage>
        <taxon>unclassified sequences</taxon>
        <taxon>environmental samples</taxon>
    </lineage>
</organism>
<reference evidence="4" key="1">
    <citation type="journal article" date="2015" name="Nature">
        <title>Complex archaea that bridge the gap between prokaryotes and eukaryotes.</title>
        <authorList>
            <person name="Spang A."/>
            <person name="Saw J.H."/>
            <person name="Jorgensen S.L."/>
            <person name="Zaremba-Niedzwiedzka K."/>
            <person name="Martijn J."/>
            <person name="Lind A.E."/>
            <person name="van Eijk R."/>
            <person name="Schleper C."/>
            <person name="Guy L."/>
            <person name="Ettema T.J."/>
        </authorList>
    </citation>
    <scope>NUCLEOTIDE SEQUENCE</scope>
</reference>
<dbReference type="AlphaFoldDB" id="A0A0F6PYB6"/>
<dbReference type="PANTHER" id="PTHR22942">
    <property type="entry name" value="RECA/RAD51/RADA DNA STRAND-PAIRING FAMILY MEMBER"/>
    <property type="match status" value="1"/>
</dbReference>
<dbReference type="PANTHER" id="PTHR22942:SF30">
    <property type="entry name" value="MEIOTIC RECOMBINATION PROTEIN DMC1_LIM15 HOMOLOG"/>
    <property type="match status" value="1"/>
</dbReference>
<proteinExistence type="predicted"/>
<accession>A0A0F6PYB6</accession>